<dbReference type="InterPro" id="IPR047817">
    <property type="entry name" value="ABC2_TM_bact-type"/>
</dbReference>
<evidence type="ECO:0000313" key="11">
    <source>
        <dbReference type="EMBL" id="MEK0307357.1"/>
    </source>
</evidence>
<keyword evidence="4" id="KW-1003">Cell membrane</keyword>
<evidence type="ECO:0000259" key="10">
    <source>
        <dbReference type="PROSITE" id="PS51012"/>
    </source>
</evidence>
<evidence type="ECO:0000256" key="6">
    <source>
        <dbReference type="ARBA" id="ARBA00022989"/>
    </source>
</evidence>
<feature type="transmembrane region" description="Helical" evidence="9">
    <location>
        <begin position="288"/>
        <end position="310"/>
    </location>
</feature>
<evidence type="ECO:0000313" key="12">
    <source>
        <dbReference type="Proteomes" id="UP001373159"/>
    </source>
</evidence>
<dbReference type="PANTHER" id="PTHR30294:SF29">
    <property type="entry name" value="MULTIDRUG ABC TRANSPORTER PERMEASE YBHS-RELATED"/>
    <property type="match status" value="1"/>
</dbReference>
<feature type="transmembrane region" description="Helical" evidence="9">
    <location>
        <begin position="316"/>
        <end position="340"/>
    </location>
</feature>
<comment type="caution">
    <text evidence="11">The sequence shown here is derived from an EMBL/GenBank/DDBJ whole genome shotgun (WGS) entry which is preliminary data.</text>
</comment>
<dbReference type="PROSITE" id="PS51012">
    <property type="entry name" value="ABC_TM2"/>
    <property type="match status" value="1"/>
</dbReference>
<evidence type="ECO:0000256" key="9">
    <source>
        <dbReference type="SAM" id="Phobius"/>
    </source>
</evidence>
<dbReference type="InterPro" id="IPR013525">
    <property type="entry name" value="ABC2_TM"/>
</dbReference>
<keyword evidence="6 9" id="KW-1133">Transmembrane helix</keyword>
<feature type="transmembrane region" description="Helical" evidence="9">
    <location>
        <begin position="20"/>
        <end position="37"/>
    </location>
</feature>
<dbReference type="PANTHER" id="PTHR30294">
    <property type="entry name" value="MEMBRANE COMPONENT OF ABC TRANSPORTER YHHJ-RELATED"/>
    <property type="match status" value="1"/>
</dbReference>
<keyword evidence="12" id="KW-1185">Reference proteome</keyword>
<evidence type="ECO:0000256" key="8">
    <source>
        <dbReference type="SAM" id="MobiDB-lite"/>
    </source>
</evidence>
<evidence type="ECO:0000256" key="2">
    <source>
        <dbReference type="ARBA" id="ARBA00007783"/>
    </source>
</evidence>
<feature type="transmembrane region" description="Helical" evidence="9">
    <location>
        <begin position="361"/>
        <end position="381"/>
    </location>
</feature>
<keyword evidence="7 9" id="KW-0472">Membrane</keyword>
<evidence type="ECO:0000256" key="1">
    <source>
        <dbReference type="ARBA" id="ARBA00004651"/>
    </source>
</evidence>
<comment type="similarity">
    <text evidence="2">Belongs to the ABC-2 integral membrane protein family.</text>
</comment>
<reference evidence="11 12" key="1">
    <citation type="submission" date="2024-02" db="EMBL/GenBank/DDBJ databases">
        <title>Bifidobacterium honeyensis sp. nov., isolated from the comb honey.</title>
        <authorList>
            <person name="Liu W."/>
            <person name="Li Y."/>
        </authorList>
    </citation>
    <scope>NUCLEOTIDE SEQUENCE [LARGE SCALE GENOMIC DNA]</scope>
    <source>
        <strain evidence="11 12">IMAU50988</strain>
    </source>
</reference>
<organism evidence="11 12">
    <name type="scientific">Bifidobacterium favimelis</name>
    <dbReference type="NCBI Taxonomy" id="3122979"/>
    <lineage>
        <taxon>Bacteria</taxon>
        <taxon>Bacillati</taxon>
        <taxon>Actinomycetota</taxon>
        <taxon>Actinomycetes</taxon>
        <taxon>Bifidobacteriales</taxon>
        <taxon>Bifidobacteriaceae</taxon>
        <taxon>Bifidobacterium</taxon>
    </lineage>
</organism>
<proteinExistence type="inferred from homology"/>
<evidence type="ECO:0000256" key="7">
    <source>
        <dbReference type="ARBA" id="ARBA00023136"/>
    </source>
</evidence>
<feature type="compositionally biased region" description="Basic and acidic residues" evidence="8">
    <location>
        <begin position="142"/>
        <end position="156"/>
    </location>
</feature>
<sequence length="438" mass="47852">MKALIVKEFRELLRDKRTLAMLIAMPILLLFVFGYAANLSVDRVKVAVIGDGAEAYSSDVMKYRAAKDGIDIVDTDAGQHGKDAASDLLRDRKADAVVLTKEDQDGPLTKRSHVYIDGSGLFAAQSAKRIFLQVNAEDTQEQIKETRDRAEKEAKAAAESQQQKLKDYMQQLQQYQIQAQQSATQGRPLPRMPMPPQVDGVGQNGQAGQAITDESSDLQSSAQDNMTVLFNPDLKTSFVMIPGLIGLIMTLIGTMITSLGLVREREQGTLEQLAVMPLRPGSVIMGKIAPYFLLAIIDMAIITGIGMAVFELPFKGSFWIFLLGTVLFLFVVLGLGIFISTISQNSGQAVQMAMILVMPQILLSGIVFPLESMAAAVRWIGYLLPLTWFNDLAQGVMLRGASWGSLWIPLVILAGEAIVFFSASTLKLRNLLTHGGAR</sequence>
<feature type="transmembrane region" description="Helical" evidence="9">
    <location>
        <begin position="238"/>
        <end position="262"/>
    </location>
</feature>
<keyword evidence="3" id="KW-0813">Transport</keyword>
<dbReference type="RefSeq" id="WP_340470127.1">
    <property type="nucleotide sequence ID" value="NZ_JBANBB010000004.1"/>
</dbReference>
<keyword evidence="5 9" id="KW-0812">Transmembrane</keyword>
<dbReference type="InterPro" id="IPR051449">
    <property type="entry name" value="ABC-2_transporter_component"/>
</dbReference>
<dbReference type="Proteomes" id="UP001373159">
    <property type="component" value="Unassembled WGS sequence"/>
</dbReference>
<evidence type="ECO:0000256" key="4">
    <source>
        <dbReference type="ARBA" id="ARBA00022475"/>
    </source>
</evidence>
<dbReference type="EMBL" id="JBANBB010000004">
    <property type="protein sequence ID" value="MEK0307357.1"/>
    <property type="molecule type" value="Genomic_DNA"/>
</dbReference>
<gene>
    <name evidence="11" type="ORF">V8P97_07805</name>
</gene>
<name>A0ABU8ZQK8_9BIFI</name>
<feature type="domain" description="ABC transmembrane type-2" evidence="10">
    <location>
        <begin position="204"/>
        <end position="431"/>
    </location>
</feature>
<comment type="subcellular location">
    <subcellularLocation>
        <location evidence="1">Cell membrane</location>
        <topology evidence="1">Multi-pass membrane protein</topology>
    </subcellularLocation>
</comment>
<protein>
    <submittedName>
        <fullName evidence="11">ABC transporter permease</fullName>
    </submittedName>
</protein>
<dbReference type="Pfam" id="PF12698">
    <property type="entry name" value="ABC2_membrane_3"/>
    <property type="match status" value="1"/>
</dbReference>
<feature type="region of interest" description="Disordered" evidence="8">
    <location>
        <begin position="142"/>
        <end position="162"/>
    </location>
</feature>
<evidence type="ECO:0000256" key="3">
    <source>
        <dbReference type="ARBA" id="ARBA00022448"/>
    </source>
</evidence>
<evidence type="ECO:0000256" key="5">
    <source>
        <dbReference type="ARBA" id="ARBA00022692"/>
    </source>
</evidence>
<feature type="transmembrane region" description="Helical" evidence="9">
    <location>
        <begin position="401"/>
        <end position="421"/>
    </location>
</feature>
<accession>A0ABU8ZQK8</accession>